<dbReference type="AlphaFoldDB" id="A0A518BJR5"/>
<gene>
    <name evidence="3" type="ORF">Pla133_22950</name>
</gene>
<dbReference type="InterPro" id="IPR019196">
    <property type="entry name" value="ABC_transp_unknown"/>
</dbReference>
<feature type="transmembrane region" description="Helical" evidence="1">
    <location>
        <begin position="12"/>
        <end position="36"/>
    </location>
</feature>
<organism evidence="3 4">
    <name type="scientific">Engelhardtia mirabilis</name>
    <dbReference type="NCBI Taxonomy" id="2528011"/>
    <lineage>
        <taxon>Bacteria</taxon>
        <taxon>Pseudomonadati</taxon>
        <taxon>Planctomycetota</taxon>
        <taxon>Planctomycetia</taxon>
        <taxon>Planctomycetia incertae sedis</taxon>
        <taxon>Engelhardtia</taxon>
    </lineage>
</organism>
<evidence type="ECO:0000256" key="1">
    <source>
        <dbReference type="SAM" id="Phobius"/>
    </source>
</evidence>
<dbReference type="EMBL" id="CP036287">
    <property type="protein sequence ID" value="QDU67217.1"/>
    <property type="molecule type" value="Genomic_DNA"/>
</dbReference>
<dbReference type="RefSeq" id="WP_145065196.1">
    <property type="nucleotide sequence ID" value="NZ_CP036287.1"/>
</dbReference>
<evidence type="ECO:0000259" key="2">
    <source>
        <dbReference type="Pfam" id="PF09822"/>
    </source>
</evidence>
<proteinExistence type="predicted"/>
<keyword evidence="1" id="KW-1133">Transmembrane helix</keyword>
<name>A0A518BJR5_9BACT</name>
<feature type="domain" description="ABC-type uncharacterised transport system" evidence="2">
    <location>
        <begin position="197"/>
        <end position="467"/>
    </location>
</feature>
<sequence>MVARTFTRWTRASLSIQVAFAVLLSIAAAVLVIGLAEQPRFRARVDLTESGRNSLDSQTVALLESLEEEVQVDLFFRAQTGALGPPLAEVQQRTRELLFVAGEAVPGSLDVTDHDLYSREGRAAADERMRELGVSVIQVMVISIGERRAVLGVDTDLATFDPGDPNPRSYRAPSVASYRGEEAFDEALARLLSERSPRVLFATGHGEYGIDPVPAAERQTLRAASLLGAELRGEGFDVGTWDPLRDGGVPADCDVLAIIGPDQPYPANHADAVAAFVERGGGLMVAVDDGLFMRDDALSELLARYGMGIQRGIVNAPVRNPLSGSLESGFEQCALLDVSEDRLSNGHPITAPLRERGRRLRLWRSRSFERLPAPAGAVLLDLVQTPENAWRDLPDDFGRWNFIYEPKREDRSPAHLALAAQISVDGSSAVDGGLGAADDDARIVAVGAASAFDDEFVTINLDFARNAFNWLVDRDLRIRVAERDPFEARIDTRRGTAFPVLSKVALFGLPGLCLALGCFVAWRRRR</sequence>
<keyword evidence="4" id="KW-1185">Reference proteome</keyword>
<feature type="transmembrane region" description="Helical" evidence="1">
    <location>
        <begin position="504"/>
        <end position="522"/>
    </location>
</feature>
<keyword evidence="1" id="KW-0812">Transmembrane</keyword>
<evidence type="ECO:0000313" key="4">
    <source>
        <dbReference type="Proteomes" id="UP000316921"/>
    </source>
</evidence>
<protein>
    <submittedName>
        <fullName evidence="3">ABC-type uncharacterized transport system</fullName>
    </submittedName>
</protein>
<dbReference type="Proteomes" id="UP000316921">
    <property type="component" value="Chromosome"/>
</dbReference>
<evidence type="ECO:0000313" key="3">
    <source>
        <dbReference type="EMBL" id="QDU67217.1"/>
    </source>
</evidence>
<dbReference type="KEGG" id="pbap:Pla133_22950"/>
<dbReference type="InterPro" id="IPR029062">
    <property type="entry name" value="Class_I_gatase-like"/>
</dbReference>
<dbReference type="SUPFAM" id="SSF52317">
    <property type="entry name" value="Class I glutamine amidotransferase-like"/>
    <property type="match status" value="1"/>
</dbReference>
<accession>A0A518BJR5</accession>
<reference evidence="3 4" key="1">
    <citation type="submission" date="2019-02" db="EMBL/GenBank/DDBJ databases">
        <title>Deep-cultivation of Planctomycetes and their phenomic and genomic characterization uncovers novel biology.</title>
        <authorList>
            <person name="Wiegand S."/>
            <person name="Jogler M."/>
            <person name="Boedeker C."/>
            <person name="Pinto D."/>
            <person name="Vollmers J."/>
            <person name="Rivas-Marin E."/>
            <person name="Kohn T."/>
            <person name="Peeters S.H."/>
            <person name="Heuer A."/>
            <person name="Rast P."/>
            <person name="Oberbeckmann S."/>
            <person name="Bunk B."/>
            <person name="Jeske O."/>
            <person name="Meyerdierks A."/>
            <person name="Storesund J.E."/>
            <person name="Kallscheuer N."/>
            <person name="Luecker S."/>
            <person name="Lage O.M."/>
            <person name="Pohl T."/>
            <person name="Merkel B.J."/>
            <person name="Hornburger P."/>
            <person name="Mueller R.-W."/>
            <person name="Bruemmer F."/>
            <person name="Labrenz M."/>
            <person name="Spormann A.M."/>
            <person name="Op den Camp H."/>
            <person name="Overmann J."/>
            <person name="Amann R."/>
            <person name="Jetten M.S.M."/>
            <person name="Mascher T."/>
            <person name="Medema M.H."/>
            <person name="Devos D.P."/>
            <person name="Kaster A.-K."/>
            <person name="Ovreas L."/>
            <person name="Rohde M."/>
            <person name="Galperin M.Y."/>
            <person name="Jogler C."/>
        </authorList>
    </citation>
    <scope>NUCLEOTIDE SEQUENCE [LARGE SCALE GENOMIC DNA]</scope>
    <source>
        <strain evidence="3 4">Pla133</strain>
    </source>
</reference>
<keyword evidence="1" id="KW-0472">Membrane</keyword>
<dbReference type="Pfam" id="PF09822">
    <property type="entry name" value="ABC_transp_aux"/>
    <property type="match status" value="1"/>
</dbReference>